<evidence type="ECO:0000313" key="2">
    <source>
        <dbReference type="EMBL" id="TNV85903.1"/>
    </source>
</evidence>
<dbReference type="AlphaFoldDB" id="A0A8J8P2U7"/>
<dbReference type="Proteomes" id="UP000785679">
    <property type="component" value="Unassembled WGS sequence"/>
</dbReference>
<feature type="compositionally biased region" description="Polar residues" evidence="1">
    <location>
        <begin position="1185"/>
        <end position="1195"/>
    </location>
</feature>
<dbReference type="EMBL" id="RRYP01001476">
    <property type="protein sequence ID" value="TNV85903.1"/>
    <property type="molecule type" value="Genomic_DNA"/>
</dbReference>
<proteinExistence type="predicted"/>
<evidence type="ECO:0000313" key="3">
    <source>
        <dbReference type="Proteomes" id="UP000785679"/>
    </source>
</evidence>
<dbReference type="OrthoDB" id="10653070at2759"/>
<feature type="compositionally biased region" description="Polar residues" evidence="1">
    <location>
        <begin position="1244"/>
        <end position="1257"/>
    </location>
</feature>
<comment type="caution">
    <text evidence="2">The sequence shown here is derived from an EMBL/GenBank/DDBJ whole genome shotgun (WGS) entry which is preliminary data.</text>
</comment>
<gene>
    <name evidence="2" type="ORF">FGO68_gene4764</name>
</gene>
<feature type="region of interest" description="Disordered" evidence="1">
    <location>
        <begin position="1004"/>
        <end position="1051"/>
    </location>
</feature>
<accession>A0A8J8P2U7</accession>
<feature type="region of interest" description="Disordered" evidence="1">
    <location>
        <begin position="1"/>
        <end position="42"/>
    </location>
</feature>
<feature type="region of interest" description="Disordered" evidence="1">
    <location>
        <begin position="1082"/>
        <end position="1113"/>
    </location>
</feature>
<sequence length="1266" mass="143045">MFTSQAPNESASSPSLEIDPHSQTLGQLPSQSPSPTQKLGSTTPFLTQSMLVGPSNQGNYHTQQHTMQPNQMNQSLLSSSYMNNRTADVVKWSDSIAQVARSTDRNMQKISAYNDAQNRPLTAHSPVMMVMGDINYNSQSSYGGRVRPPPNGIPKLKLKKVVRQGDFPSGSPPRMNNFMKTQQYDQNMAPNSQRDGFSFGNGSQGIMNSLNQTRNFQSNSLSRSLKPQATMFQKLDFYGRRLTDGQLDDQFSASIGAQQRNGSVEIPSHVQDTIELELRSHLDMAKSDLNMMHQDIENKIKMEINKYPQFAQEESEVNYRLGQLQQRFDVFEDEIIKRTQEIIRGYHSIRNDQIVIQRKVGDSLSQIINRCTHMKDLEMEMGGFRNQMEEQVSRLNEETSILKSQMKAQKFEIETDLLKKVKLHQSQHDVKLDEFYKFKADVYAYLDGKYESITHTYGGKLKSLTDFADQTELKLRQLADVKQNSELHVQDFMTKYSQKLHNLEDAMGELNLKHSGLETHQTEVHAFLQRIKKSIQDLQKDHNLAARVDLLEQKVQDDFLKGLITMQLDFSLEDRFKLFSSEFQSLQKEVNHMGDKVATIDPQVVHRCEEMKKKLEKEIQSINSKMKAEFLFKQNESEKTYMQSFNEIRQIVLDKMLELDNKIQQSGTRIDTIEHQMVDVGQKYEQFQELFATLISEMQTASDENDGSKILVKRVSPELEDARRGEAMSTQMSQGGSPQKVEAYGGGNGGAINLRIDGAGSSYSQSLNNSPNDKTLHPVKEVARSIKEQQVAKGSIIVPPVTKAYSNLTPAKAGSRQSEPINNSLPTFMVSYIQNQRAQQYQNNKIFPVNSPERKSHDMMLISPNKKRQTVSSKKKGARGQQVLFNDEANVIERTDSCKVLDSDTVKALTEQRIQRESHVHTRKYKENLIKMIQRRKPNTFELTTIEDAKKIVYLLGTNADDSLDVKSSLNIDEEIELRDGEFSRSQSSIHTLDLIDNSAQSSSLSMVAKAQQQQQQQQMQKNQGSGQSVNKSGNSNPHSKSSKQGASGGAHTFLSEEEFNDYYEYSEDEDEEIFPFIDTQQAAKQLADQSSLSHSDDRRSNTSSNGRQMLFNKKQQLIPLGSILDQVKVEDLHHQPPNLPIIIDQSAPLGTLPSLVDENEGSGVQSEDNNKSKGVRSHQEKSSVKSGSSTPKQGQHSRKPSGDQQVILTPDMKRKGEMISLDLCAELIAKEIAFLLRGPINRNNPPGTYMGNNITPSHRRTGSNN</sequence>
<feature type="compositionally biased region" description="Polar residues" evidence="1">
    <location>
        <begin position="1082"/>
        <end position="1094"/>
    </location>
</feature>
<feature type="region of interest" description="Disordered" evidence="1">
    <location>
        <begin position="1153"/>
        <end position="1207"/>
    </location>
</feature>
<name>A0A8J8P2U7_HALGN</name>
<keyword evidence="3" id="KW-1185">Reference proteome</keyword>
<feature type="compositionally biased region" description="Polar residues" evidence="1">
    <location>
        <begin position="1030"/>
        <end position="1039"/>
    </location>
</feature>
<evidence type="ECO:0000256" key="1">
    <source>
        <dbReference type="SAM" id="MobiDB-lite"/>
    </source>
</evidence>
<reference evidence="2" key="1">
    <citation type="submission" date="2019-06" db="EMBL/GenBank/DDBJ databases">
        <authorList>
            <person name="Zheng W."/>
        </authorList>
    </citation>
    <scope>NUCLEOTIDE SEQUENCE</scope>
    <source>
        <strain evidence="2">QDHG01</strain>
    </source>
</reference>
<feature type="compositionally biased region" description="Low complexity" evidence="1">
    <location>
        <begin position="1009"/>
        <end position="1029"/>
    </location>
</feature>
<protein>
    <submittedName>
        <fullName evidence="2">Uncharacterized protein</fullName>
    </submittedName>
</protein>
<feature type="region of interest" description="Disordered" evidence="1">
    <location>
        <begin position="1244"/>
        <end position="1266"/>
    </location>
</feature>
<organism evidence="2 3">
    <name type="scientific">Halteria grandinella</name>
    <dbReference type="NCBI Taxonomy" id="5974"/>
    <lineage>
        <taxon>Eukaryota</taxon>
        <taxon>Sar</taxon>
        <taxon>Alveolata</taxon>
        <taxon>Ciliophora</taxon>
        <taxon>Intramacronucleata</taxon>
        <taxon>Spirotrichea</taxon>
        <taxon>Stichotrichia</taxon>
        <taxon>Sporadotrichida</taxon>
        <taxon>Halteriidae</taxon>
        <taxon>Halteria</taxon>
    </lineage>
</organism>